<dbReference type="CDD" id="cd03044">
    <property type="entry name" value="GST_N_EF1Bgamma"/>
    <property type="match status" value="1"/>
</dbReference>
<dbReference type="Pfam" id="PF00043">
    <property type="entry name" value="GST_C"/>
    <property type="match status" value="1"/>
</dbReference>
<organism evidence="4 5">
    <name type="scientific">Aspergillus ellipticus CBS 707.79</name>
    <dbReference type="NCBI Taxonomy" id="1448320"/>
    <lineage>
        <taxon>Eukaryota</taxon>
        <taxon>Fungi</taxon>
        <taxon>Dikarya</taxon>
        <taxon>Ascomycota</taxon>
        <taxon>Pezizomycotina</taxon>
        <taxon>Eurotiomycetes</taxon>
        <taxon>Eurotiomycetidae</taxon>
        <taxon>Eurotiales</taxon>
        <taxon>Aspergillaceae</taxon>
        <taxon>Aspergillus</taxon>
        <taxon>Aspergillus subgen. Circumdati</taxon>
    </lineage>
</organism>
<dbReference type="InterPro" id="IPR036282">
    <property type="entry name" value="Glutathione-S-Trfase_C_sf"/>
</dbReference>
<evidence type="ECO:0000313" key="5">
    <source>
        <dbReference type="Proteomes" id="UP000247810"/>
    </source>
</evidence>
<dbReference type="InterPro" id="IPR010987">
    <property type="entry name" value="Glutathione-S-Trfase_C-like"/>
</dbReference>
<dbReference type="PROSITE" id="PS50405">
    <property type="entry name" value="GST_CTER"/>
    <property type="match status" value="1"/>
</dbReference>
<comment type="similarity">
    <text evidence="1">Belongs to the GST superfamily.</text>
</comment>
<accession>A0A319EBD0</accession>
<evidence type="ECO:0000259" key="3">
    <source>
        <dbReference type="PROSITE" id="PS50405"/>
    </source>
</evidence>
<proteinExistence type="inferred from homology"/>
<feature type="domain" description="GST N-terminal" evidence="2">
    <location>
        <begin position="398"/>
        <end position="479"/>
    </location>
</feature>
<dbReference type="InterPro" id="IPR036249">
    <property type="entry name" value="Thioredoxin-like_sf"/>
</dbReference>
<dbReference type="Gene3D" id="3.40.30.10">
    <property type="entry name" value="Glutaredoxin"/>
    <property type="match status" value="1"/>
</dbReference>
<gene>
    <name evidence="4" type="ORF">BO71DRAFT_391645</name>
</gene>
<dbReference type="OrthoDB" id="249703at2759"/>
<dbReference type="PANTHER" id="PTHR43986">
    <property type="entry name" value="ELONGATION FACTOR 1-GAMMA"/>
    <property type="match status" value="1"/>
</dbReference>
<dbReference type="GO" id="GO:0005737">
    <property type="term" value="C:cytoplasm"/>
    <property type="evidence" value="ECO:0007669"/>
    <property type="project" value="TreeGrafter"/>
</dbReference>
<evidence type="ECO:0000256" key="1">
    <source>
        <dbReference type="ARBA" id="ARBA00007409"/>
    </source>
</evidence>
<dbReference type="Pfam" id="PF12697">
    <property type="entry name" value="Abhydrolase_6"/>
    <property type="match status" value="1"/>
</dbReference>
<dbReference type="Gene3D" id="1.20.1440.110">
    <property type="entry name" value="acylaminoacyl peptidase"/>
    <property type="match status" value="1"/>
</dbReference>
<dbReference type="SUPFAM" id="SSF47616">
    <property type="entry name" value="GST C-terminal domain-like"/>
    <property type="match status" value="1"/>
</dbReference>
<feature type="domain" description="GST C-terminal" evidence="3">
    <location>
        <begin position="485"/>
        <end position="616"/>
    </location>
</feature>
<dbReference type="Gene3D" id="3.40.50.1820">
    <property type="entry name" value="alpha/beta hydrolase"/>
    <property type="match status" value="1"/>
</dbReference>
<dbReference type="Proteomes" id="UP000247810">
    <property type="component" value="Unassembled WGS sequence"/>
</dbReference>
<dbReference type="STRING" id="1448320.A0A319EBD0"/>
<dbReference type="EMBL" id="KZ826097">
    <property type="protein sequence ID" value="PYH88412.1"/>
    <property type="molecule type" value="Genomic_DNA"/>
</dbReference>
<evidence type="ECO:0008006" key="6">
    <source>
        <dbReference type="Google" id="ProtNLM"/>
    </source>
</evidence>
<dbReference type="Gene3D" id="1.20.1050.10">
    <property type="match status" value="1"/>
</dbReference>
<dbReference type="SFLD" id="SFLDG00358">
    <property type="entry name" value="Main_(cytGST)"/>
    <property type="match status" value="1"/>
</dbReference>
<dbReference type="InterPro" id="IPR000073">
    <property type="entry name" value="AB_hydrolase_1"/>
</dbReference>
<dbReference type="AlphaFoldDB" id="A0A319EBD0"/>
<dbReference type="InterPro" id="IPR050802">
    <property type="entry name" value="EF-GSTs"/>
</dbReference>
<name>A0A319EBD0_9EURO</name>
<dbReference type="CDD" id="cd03181">
    <property type="entry name" value="GST_C_EF1Bgamma_like"/>
    <property type="match status" value="1"/>
</dbReference>
<dbReference type="GO" id="GO:0005634">
    <property type="term" value="C:nucleus"/>
    <property type="evidence" value="ECO:0007669"/>
    <property type="project" value="TreeGrafter"/>
</dbReference>
<evidence type="ECO:0000313" key="4">
    <source>
        <dbReference type="EMBL" id="PYH88412.1"/>
    </source>
</evidence>
<dbReference type="SFLD" id="SFLDS00019">
    <property type="entry name" value="Glutathione_Transferase_(cytos"/>
    <property type="match status" value="1"/>
</dbReference>
<dbReference type="InterPro" id="IPR004046">
    <property type="entry name" value="GST_C"/>
</dbReference>
<dbReference type="InterPro" id="IPR040079">
    <property type="entry name" value="Glutathione_S-Trfase"/>
</dbReference>
<dbReference type="SUPFAM" id="SSF53474">
    <property type="entry name" value="alpha/beta-Hydrolases"/>
    <property type="match status" value="1"/>
</dbReference>
<dbReference type="InterPro" id="IPR004045">
    <property type="entry name" value="Glutathione_S-Trfase_N"/>
</dbReference>
<dbReference type="SUPFAM" id="SSF52833">
    <property type="entry name" value="Thioredoxin-like"/>
    <property type="match status" value="1"/>
</dbReference>
<dbReference type="PROSITE" id="PS50404">
    <property type="entry name" value="GST_NTER"/>
    <property type="match status" value="1"/>
</dbReference>
<reference evidence="4 5" key="1">
    <citation type="submission" date="2018-02" db="EMBL/GenBank/DDBJ databases">
        <title>The genomes of Aspergillus section Nigri reveals drivers in fungal speciation.</title>
        <authorList>
            <consortium name="DOE Joint Genome Institute"/>
            <person name="Vesth T.C."/>
            <person name="Nybo J."/>
            <person name="Theobald S."/>
            <person name="Brandl J."/>
            <person name="Frisvad J.C."/>
            <person name="Nielsen K.F."/>
            <person name="Lyhne E.K."/>
            <person name="Kogle M.E."/>
            <person name="Kuo A."/>
            <person name="Riley R."/>
            <person name="Clum A."/>
            <person name="Nolan M."/>
            <person name="Lipzen A."/>
            <person name="Salamov A."/>
            <person name="Henrissat B."/>
            <person name="Wiebenga A."/>
            <person name="De vries R.P."/>
            <person name="Grigoriev I.V."/>
            <person name="Mortensen U.H."/>
            <person name="Andersen M.R."/>
            <person name="Baker S.E."/>
        </authorList>
    </citation>
    <scope>NUCLEOTIDE SEQUENCE [LARGE SCALE GENOMIC DNA]</scope>
    <source>
        <strain evidence="4 5">CBS 707.79</strain>
    </source>
</reference>
<evidence type="ECO:0000259" key="2">
    <source>
        <dbReference type="PROSITE" id="PS50404"/>
    </source>
</evidence>
<dbReference type="GO" id="GO:0006414">
    <property type="term" value="P:translational elongation"/>
    <property type="evidence" value="ECO:0007669"/>
    <property type="project" value="TreeGrafter"/>
</dbReference>
<keyword evidence="5" id="KW-1185">Reference proteome</keyword>
<sequence>MPQSMFQFLPTPFFHFEYLRVLSTAPFHGAETGECLSALSQLRDGDAEAWYRVWSAQAKQALALGDEALAAGDTTGAAWAYLRASNYFRSSEFFLHCDATDRRLVGAIEKSVEVFDKGVRLVQGMRVVGVEVPYEGGVLPGRLFLPKSGNGIGKGGKIPLLVQMGGFDSTQEELYFVGPAGAVPRGYAVLTFEGPGQGIVLRRDKLRLRADWEKVTGKVLDVVEDKLAGEYGLDMERIAVVGSSLGGYLALRAAADPRVRACVSFDGCYDLFDVTRSRMPGWFINGWLNGTLGDGFFNFVVNRLAAWNFQLRWEFGHSMWVYGVETPAEVMRAMQRFHLRGYLEKVKCSVLVTGAADTFYFTPELNAQRIFDGLGHLEEGRKRLWVGKGVEGGGLQAKVAAWGVMHVKILLHQIQAVAALNNLTIDIPPFAFGTANKTPSFLSKFPTGKVPAFEAADGTTLVESDAIAWYVAASGPQAPALLGRNVAEQARIRQWISFAENEVYGPMLSVVLWRAGFRPYEAETEKSAAKGMEFALSVVERHLEQEGYLVKGLSLADLTLASALYWAFMHYLDETERRRFPRTVRWYLRTIGSQGVSQVFGEPVLVGVKKSAPDGN</sequence>
<dbReference type="VEuPathDB" id="FungiDB:BO71DRAFT_391645"/>
<protein>
    <recommendedName>
        <fullName evidence="6">Alpha/beta-hydrolase</fullName>
    </recommendedName>
</protein>
<dbReference type="Pfam" id="PF02798">
    <property type="entry name" value="GST_N"/>
    <property type="match status" value="1"/>
</dbReference>
<dbReference type="PANTHER" id="PTHR43986:SF10">
    <property type="entry name" value="ELONGATION FACTOR EEF-1B GAMMA SUBUNIT, PUTATIVE (AFU_ORTHOLOGUE AFUA_1G17120)-RELATED"/>
    <property type="match status" value="1"/>
</dbReference>
<dbReference type="InterPro" id="IPR029058">
    <property type="entry name" value="AB_hydrolase_fold"/>
</dbReference>